<keyword evidence="5 6" id="KW-0378">Hydrolase</keyword>
<comment type="cofactor">
    <cofactor evidence="6">
        <name>Co(2+)</name>
        <dbReference type="ChEBI" id="CHEBI:48828"/>
    </cofactor>
    <cofactor evidence="6">
        <name>Zn(2+)</name>
        <dbReference type="ChEBI" id="CHEBI:29105"/>
    </cofactor>
    <cofactor evidence="6">
        <name>Mn(2+)</name>
        <dbReference type="ChEBI" id="CHEBI:29035"/>
    </cofactor>
    <cofactor evidence="6">
        <name>Fe(2+)</name>
        <dbReference type="ChEBI" id="CHEBI:29033"/>
    </cofactor>
    <text evidence="6">Binds 2 divalent metal cations per subunit. Has a high-affinity and a low affinity metal-binding site. The true nature of the physiological cofactor is under debate. The enzyme is active with cobalt, zinc, manganese or divalent iron ions. Most likely, methionine aminopeptidases function as mononuclear Fe(2+)-metalloproteases under physiological conditions, and the catalytically relevant metal-binding site has been assigned to the histidine-containing high-affinity site.</text>
</comment>
<dbReference type="GO" id="GO:0070006">
    <property type="term" value="F:metalloaminopeptidase activity"/>
    <property type="evidence" value="ECO:0007669"/>
    <property type="project" value="UniProtKB-UniRule"/>
</dbReference>
<dbReference type="PROSITE" id="PS00680">
    <property type="entry name" value="MAP_1"/>
    <property type="match status" value="1"/>
</dbReference>
<organism evidence="9 10">
    <name type="scientific">Candidatus Scalindua japonica</name>
    <dbReference type="NCBI Taxonomy" id="1284222"/>
    <lineage>
        <taxon>Bacteria</taxon>
        <taxon>Pseudomonadati</taxon>
        <taxon>Planctomycetota</taxon>
        <taxon>Candidatus Brocadiia</taxon>
        <taxon>Candidatus Brocadiales</taxon>
        <taxon>Candidatus Scalinduaceae</taxon>
        <taxon>Candidatus Scalindua</taxon>
    </lineage>
</organism>
<dbReference type="SUPFAM" id="SSF55920">
    <property type="entry name" value="Creatinase/aminopeptidase"/>
    <property type="match status" value="1"/>
</dbReference>
<comment type="function">
    <text evidence="1 6">Removes the N-terminal methionine from nascent proteins. The N-terminal methionine is often cleaved when the second residue in the primary sequence is small and uncharged (Met-Ala-, Cys, Gly, Pro, Ser, Thr, or Val). Requires deformylation of the N(alpha)-formylated initiator methionine before it can be hydrolyzed.</text>
</comment>
<feature type="binding site" evidence="6">
    <location>
        <position position="169"/>
    </location>
    <ligand>
        <name>a divalent metal cation</name>
        <dbReference type="ChEBI" id="CHEBI:60240"/>
        <label>2</label>
        <note>catalytic</note>
    </ligand>
</feature>
<feature type="binding site" evidence="6">
    <location>
        <position position="205"/>
    </location>
    <ligand>
        <name>a divalent metal cation</name>
        <dbReference type="ChEBI" id="CHEBI:60240"/>
        <label>2</label>
        <note>catalytic</note>
    </ligand>
</feature>
<feature type="domain" description="Peptidase M24" evidence="8">
    <location>
        <begin position="12"/>
        <end position="243"/>
    </location>
</feature>
<name>A0A286U2B4_9BACT</name>
<protein>
    <recommendedName>
        <fullName evidence="6 7">Methionine aminopeptidase</fullName>
        <shortName evidence="6">MAP</shortName>
        <shortName evidence="6">MetAP</shortName>
        <ecNumber evidence="6 7">3.4.11.18</ecNumber>
    </recommendedName>
    <alternativeName>
        <fullName evidence="6">Peptidase M</fullName>
    </alternativeName>
</protein>
<keyword evidence="2 6" id="KW-0031">Aminopeptidase</keyword>
<feature type="binding site" evidence="6">
    <location>
        <position position="176"/>
    </location>
    <ligand>
        <name>substrate</name>
    </ligand>
</feature>
<feature type="binding site" evidence="6">
    <location>
        <position position="106"/>
    </location>
    <ligand>
        <name>a divalent metal cation</name>
        <dbReference type="ChEBI" id="CHEBI:60240"/>
        <label>2</label>
        <note>catalytic</note>
    </ligand>
</feature>
<dbReference type="Gene3D" id="3.90.230.10">
    <property type="entry name" value="Creatinase/methionine aminopeptidase superfamily"/>
    <property type="match status" value="1"/>
</dbReference>
<evidence type="ECO:0000256" key="5">
    <source>
        <dbReference type="ARBA" id="ARBA00022801"/>
    </source>
</evidence>
<dbReference type="InterPro" id="IPR000994">
    <property type="entry name" value="Pept_M24"/>
</dbReference>
<feature type="binding site" evidence="6">
    <location>
        <position position="236"/>
    </location>
    <ligand>
        <name>a divalent metal cation</name>
        <dbReference type="ChEBI" id="CHEBI:60240"/>
        <label>2</label>
        <note>catalytic</note>
    </ligand>
</feature>
<dbReference type="PANTHER" id="PTHR43330">
    <property type="entry name" value="METHIONINE AMINOPEPTIDASE"/>
    <property type="match status" value="1"/>
</dbReference>
<dbReference type="InterPro" id="IPR036005">
    <property type="entry name" value="Creatinase/aminopeptidase-like"/>
</dbReference>
<dbReference type="InterPro" id="IPR002467">
    <property type="entry name" value="Pept_M24A_MAP1"/>
</dbReference>
<keyword evidence="10" id="KW-1185">Reference proteome</keyword>
<dbReference type="PRINTS" id="PR00599">
    <property type="entry name" value="MAPEPTIDASE"/>
</dbReference>
<reference evidence="9 10" key="1">
    <citation type="journal article" date="2017" name="Environ. Microbiol. Rep.">
        <title>Genetic diversity of marine anaerobic ammonium-oxidizing bacteria as revealed by genomic and proteomic analyses of 'Candidatus Scalindua japonica'.</title>
        <authorList>
            <person name="Oshiki M."/>
            <person name="Mizuto K."/>
            <person name="Kimura Z."/>
            <person name="Kindaichi T."/>
            <person name="Satoh H."/>
            <person name="Okabe S."/>
        </authorList>
    </citation>
    <scope>NUCLEOTIDE SEQUENCE [LARGE SCALE GENOMIC DNA]</scope>
    <source>
        <strain evidence="10">husup-a2</strain>
    </source>
</reference>
<dbReference type="PANTHER" id="PTHR43330:SF27">
    <property type="entry name" value="METHIONINE AMINOPEPTIDASE"/>
    <property type="match status" value="1"/>
</dbReference>
<keyword evidence="3 6" id="KW-0645">Protease</keyword>
<comment type="similarity">
    <text evidence="6">Belongs to the peptidase M24A family. Methionine aminopeptidase type 1 subfamily.</text>
</comment>
<evidence type="ECO:0000313" key="9">
    <source>
        <dbReference type="EMBL" id="GAX62278.1"/>
    </source>
</evidence>
<dbReference type="AlphaFoldDB" id="A0A286U2B4"/>
<feature type="binding site" evidence="6">
    <location>
        <position position="95"/>
    </location>
    <ligand>
        <name>a divalent metal cation</name>
        <dbReference type="ChEBI" id="CHEBI:60240"/>
        <label>1</label>
    </ligand>
</feature>
<proteinExistence type="inferred from homology"/>
<evidence type="ECO:0000313" key="10">
    <source>
        <dbReference type="Proteomes" id="UP000218542"/>
    </source>
</evidence>
<comment type="caution">
    <text evidence="9">The sequence shown here is derived from an EMBL/GenBank/DDBJ whole genome shotgun (WGS) entry which is preliminary data.</text>
</comment>
<dbReference type="GO" id="GO:0046872">
    <property type="term" value="F:metal ion binding"/>
    <property type="evidence" value="ECO:0007669"/>
    <property type="project" value="UniProtKB-UniRule"/>
</dbReference>
<feature type="binding site" evidence="6">
    <location>
        <position position="78"/>
    </location>
    <ligand>
        <name>substrate</name>
    </ligand>
</feature>
<dbReference type="GO" id="GO:0004239">
    <property type="term" value="F:initiator methionyl aminopeptidase activity"/>
    <property type="evidence" value="ECO:0007669"/>
    <property type="project" value="UniProtKB-UniRule"/>
</dbReference>
<evidence type="ECO:0000259" key="8">
    <source>
        <dbReference type="Pfam" id="PF00557"/>
    </source>
</evidence>
<evidence type="ECO:0000256" key="4">
    <source>
        <dbReference type="ARBA" id="ARBA00022723"/>
    </source>
</evidence>
<evidence type="ECO:0000256" key="7">
    <source>
        <dbReference type="RuleBase" id="RU003653"/>
    </source>
</evidence>
<gene>
    <name evidence="6" type="primary">map</name>
    <name evidence="9" type="ORF">SCALIN_C29_0062</name>
</gene>
<accession>A0A286U2B4</accession>
<comment type="catalytic activity">
    <reaction evidence="6 7">
        <text>Release of N-terminal amino acids, preferentially methionine, from peptides and arylamides.</text>
        <dbReference type="EC" id="3.4.11.18"/>
    </reaction>
</comment>
<dbReference type="HAMAP" id="MF_01974">
    <property type="entry name" value="MetAP_1"/>
    <property type="match status" value="1"/>
</dbReference>
<feature type="binding site" evidence="6">
    <location>
        <position position="106"/>
    </location>
    <ligand>
        <name>a divalent metal cation</name>
        <dbReference type="ChEBI" id="CHEBI:60240"/>
        <label>1</label>
    </ligand>
</feature>
<dbReference type="GO" id="GO:0005829">
    <property type="term" value="C:cytosol"/>
    <property type="evidence" value="ECO:0007669"/>
    <property type="project" value="TreeGrafter"/>
</dbReference>
<evidence type="ECO:0000256" key="2">
    <source>
        <dbReference type="ARBA" id="ARBA00022438"/>
    </source>
</evidence>
<dbReference type="NCBIfam" id="TIGR00500">
    <property type="entry name" value="met_pdase_I"/>
    <property type="match status" value="1"/>
</dbReference>
<feature type="binding site" evidence="6">
    <location>
        <position position="236"/>
    </location>
    <ligand>
        <name>a divalent metal cation</name>
        <dbReference type="ChEBI" id="CHEBI:60240"/>
        <label>1</label>
    </ligand>
</feature>
<sequence>MVIKRKSDREIEIMRSAGRIVAGALAMAREIAKENVSTEDLNTRLERYVLQKGGIPVFKGYRGYPKSICTSVNEEIVHGIPDQRKLRIGDILSVDIGVEFNKYVADAAITIPIGEISEEARSLLQVCEESLNKAIEKVSANNKLSEISRSIQEYVESKGLSVIRDYTGHGIGRQMHEDPQIPNFVSKELLRADEILLQGMALAIEPMICVGKYDTEVLKNKWTVVTKDRKLSAHFEHTVVVTENGAEILTI</sequence>
<dbReference type="EC" id="3.4.11.18" evidence="6 7"/>
<evidence type="ECO:0000256" key="1">
    <source>
        <dbReference type="ARBA" id="ARBA00002521"/>
    </source>
</evidence>
<evidence type="ECO:0000256" key="3">
    <source>
        <dbReference type="ARBA" id="ARBA00022670"/>
    </source>
</evidence>
<dbReference type="GO" id="GO:0006508">
    <property type="term" value="P:proteolysis"/>
    <property type="evidence" value="ECO:0007669"/>
    <property type="project" value="UniProtKB-KW"/>
</dbReference>
<evidence type="ECO:0000256" key="6">
    <source>
        <dbReference type="HAMAP-Rule" id="MF_01974"/>
    </source>
</evidence>
<keyword evidence="4 6" id="KW-0479">Metal-binding</keyword>
<dbReference type="EMBL" id="BAOS01000029">
    <property type="protein sequence ID" value="GAX62278.1"/>
    <property type="molecule type" value="Genomic_DNA"/>
</dbReference>
<dbReference type="CDD" id="cd01086">
    <property type="entry name" value="MetAP1"/>
    <property type="match status" value="1"/>
</dbReference>
<dbReference type="InterPro" id="IPR001714">
    <property type="entry name" value="Pept_M24_MAP"/>
</dbReference>
<comment type="subunit">
    <text evidence="6">Monomer.</text>
</comment>
<dbReference type="Proteomes" id="UP000218542">
    <property type="component" value="Unassembled WGS sequence"/>
</dbReference>
<dbReference type="Pfam" id="PF00557">
    <property type="entry name" value="Peptidase_M24"/>
    <property type="match status" value="1"/>
</dbReference>